<protein>
    <recommendedName>
        <fullName evidence="5">Lipoprotein</fullName>
    </recommendedName>
</protein>
<sequence length="192" mass="20971">MKKRLLSIIMISSIALQVVACGAAETASAEGLKVEKVVETEVTQETENAAVAVQETEKPAEAATDASIEAQAEQATDDTQKQTSDFEGQYYAGKGNLSITKQEDGSFLIEVWWGISAAQQGEWVMHGKYDGADTITYNDCVKHEYTLKDNGEVDTDETIYTDGTGSIKIVDSNTIMWTDDMEHVADDTPMTR</sequence>
<dbReference type="STRING" id="515622.bpr_III153"/>
<evidence type="ECO:0000313" key="3">
    <source>
        <dbReference type="EMBL" id="ADL35839.1"/>
    </source>
</evidence>
<gene>
    <name evidence="3" type="ordered locus">bpr_III153</name>
</gene>
<feature type="signal peptide" evidence="2">
    <location>
        <begin position="1"/>
        <end position="20"/>
    </location>
</feature>
<feature type="chain" id="PRO_5039139809" description="Lipoprotein" evidence="2">
    <location>
        <begin position="21"/>
        <end position="192"/>
    </location>
</feature>
<dbReference type="HOGENOM" id="CLU_1412864_0_0_9"/>
<organism evidence="3 4">
    <name type="scientific">Butyrivibrio proteoclasticus (strain ATCC 51982 / DSM 14932 / B316)</name>
    <name type="common">Clostridium proteoclasticum</name>
    <dbReference type="NCBI Taxonomy" id="515622"/>
    <lineage>
        <taxon>Bacteria</taxon>
        <taxon>Bacillati</taxon>
        <taxon>Bacillota</taxon>
        <taxon>Clostridia</taxon>
        <taxon>Lachnospirales</taxon>
        <taxon>Lachnospiraceae</taxon>
        <taxon>Butyrivibrio</taxon>
    </lineage>
</organism>
<accession>E0S357</accession>
<evidence type="ECO:0008006" key="5">
    <source>
        <dbReference type="Google" id="ProtNLM"/>
    </source>
</evidence>
<feature type="region of interest" description="Disordered" evidence="1">
    <location>
        <begin position="55"/>
        <end position="83"/>
    </location>
</feature>
<proteinExistence type="predicted"/>
<dbReference type="EMBL" id="CP001811">
    <property type="protein sequence ID" value="ADL35839.1"/>
    <property type="molecule type" value="Genomic_DNA"/>
</dbReference>
<dbReference type="Proteomes" id="UP000001299">
    <property type="component" value="Chromosome 2"/>
</dbReference>
<dbReference type="eggNOG" id="ENOG5033H4Y">
    <property type="taxonomic scope" value="Bacteria"/>
</dbReference>
<evidence type="ECO:0000313" key="4">
    <source>
        <dbReference type="Proteomes" id="UP000001299"/>
    </source>
</evidence>
<evidence type="ECO:0000256" key="1">
    <source>
        <dbReference type="SAM" id="MobiDB-lite"/>
    </source>
</evidence>
<keyword evidence="2" id="KW-0732">Signal</keyword>
<dbReference type="RefSeq" id="WP_013282489.1">
    <property type="nucleotide sequence ID" value="NC_014388.1"/>
</dbReference>
<name>E0S357_BUTPB</name>
<reference evidence="3 4" key="1">
    <citation type="journal article" date="2010" name="PLoS ONE">
        <title>The glycobiome of the rumen bacterium Butyrivibrio proteoclasticus B316(T) highlights adaptation to a polysaccharide-rich environment.</title>
        <authorList>
            <person name="Kelly W.J."/>
            <person name="Leahy S.C."/>
            <person name="Altermann E."/>
            <person name="Yeoman C.J."/>
            <person name="Dunne J.C."/>
            <person name="Kong Z."/>
            <person name="Pacheco D.M."/>
            <person name="Li D."/>
            <person name="Noel S.J."/>
            <person name="Moon C.D."/>
            <person name="Cookson A.L."/>
            <person name="Attwood G.T."/>
        </authorList>
    </citation>
    <scope>NUCLEOTIDE SEQUENCE [LARGE SCALE GENOMIC DNA]</scope>
    <source>
        <strain evidence="4">ATCC 51982 / DSM 14932 / B316</strain>
    </source>
</reference>
<dbReference type="KEGG" id="bpb:bpr_III153"/>
<evidence type="ECO:0000256" key="2">
    <source>
        <dbReference type="SAM" id="SignalP"/>
    </source>
</evidence>
<dbReference type="AlphaFoldDB" id="E0S357"/>
<keyword evidence="4" id="KW-1185">Reference proteome</keyword>